<dbReference type="InterPro" id="IPR019378">
    <property type="entry name" value="GDP-Fuc_O-FucTrfase"/>
</dbReference>
<keyword evidence="5" id="KW-1185">Reference proteome</keyword>
<evidence type="ECO:0000313" key="5">
    <source>
        <dbReference type="Proteomes" id="UP000242146"/>
    </source>
</evidence>
<sequence>MVSLKLVWATCICGVLFILTLNSRWQKDFFTYSTIRSSSMDLDEKFITYMPHSGLHNQRIALINAMVLAKQLNRTLLMPEVNVGKANYWRDSKRLELQLSRCTRGKQTTQPKDTAPVACGSYRRYVPTTVSSIFDLSSLQNLGIRVTQRLHMGLDYFEHYFGTQPSDMLYIRDQSRFSYRIYDSRSNTDDMQGYEQRIDLEDLKNRQERFMVFGSLFSSYRLALEQPEWVWLWEYLFSEISFHHPTVLQQTLDIVGRLGGPGQFVSLHLRQGDGVFRAVMDQTVQNVREALAQPEGGSTPDDGQQPPVTSGQSASFLLDIDAPSERLTECLQLQATSDLSPHLKLIYMATDAPDPRRTLHYLYAEFPCLFSLSDFPDVITNTLSATALSPFTEDQLPSRLGPLLFPLIDAEVASHGSHFVGTRKSTFSKYIMYRNRRFHAYYS</sequence>
<dbReference type="AlphaFoldDB" id="A0A1X2GDN8"/>
<dbReference type="STRING" id="101127.A0A1X2GDN8"/>
<reference evidence="4 5" key="1">
    <citation type="submission" date="2016-07" db="EMBL/GenBank/DDBJ databases">
        <title>Pervasive Adenine N6-methylation of Active Genes in Fungi.</title>
        <authorList>
            <consortium name="DOE Joint Genome Institute"/>
            <person name="Mondo S.J."/>
            <person name="Dannebaum R.O."/>
            <person name="Kuo R.C."/>
            <person name="Labutti K."/>
            <person name="Haridas S."/>
            <person name="Kuo A."/>
            <person name="Salamov A."/>
            <person name="Ahrendt S.R."/>
            <person name="Lipzen A."/>
            <person name="Sullivan W."/>
            <person name="Andreopoulos W.B."/>
            <person name="Clum A."/>
            <person name="Lindquist E."/>
            <person name="Daum C."/>
            <person name="Ramamoorthy G.K."/>
            <person name="Gryganskyi A."/>
            <person name="Culley D."/>
            <person name="Magnuson J.K."/>
            <person name="James T.Y."/>
            <person name="O'Malley M.A."/>
            <person name="Stajich J.E."/>
            <person name="Spatafora J.W."/>
            <person name="Visel A."/>
            <person name="Grigoriev I.V."/>
        </authorList>
    </citation>
    <scope>NUCLEOTIDE SEQUENCE [LARGE SCALE GENOMIC DNA]</scope>
    <source>
        <strain evidence="4 5">NRRL 3301</strain>
    </source>
</reference>
<evidence type="ECO:0000256" key="2">
    <source>
        <dbReference type="ARBA" id="ARBA00023253"/>
    </source>
</evidence>
<keyword evidence="2" id="KW-0294">Fucose metabolism</keyword>
<evidence type="ECO:0000313" key="4">
    <source>
        <dbReference type="EMBL" id="ORX51291.1"/>
    </source>
</evidence>
<dbReference type="CDD" id="cd11296">
    <property type="entry name" value="O-FucT_like"/>
    <property type="match status" value="1"/>
</dbReference>
<comment type="caution">
    <text evidence="4">The sequence shown here is derived from an EMBL/GenBank/DDBJ whole genome shotgun (WGS) entry which is preliminary data.</text>
</comment>
<evidence type="ECO:0000256" key="1">
    <source>
        <dbReference type="ARBA" id="ARBA00022679"/>
    </source>
</evidence>
<name>A0A1X2GDN8_9FUNG</name>
<accession>A0A1X2GDN8</accession>
<keyword evidence="1" id="KW-0808">Transferase</keyword>
<proteinExistence type="predicted"/>
<evidence type="ECO:0008006" key="6">
    <source>
        <dbReference type="Google" id="ProtNLM"/>
    </source>
</evidence>
<keyword evidence="3" id="KW-0119">Carbohydrate metabolism</keyword>
<protein>
    <recommendedName>
        <fullName evidence="6">O-fucosyltransferase family protein</fullName>
    </recommendedName>
</protein>
<gene>
    <name evidence="4" type="ORF">DM01DRAFT_354931</name>
</gene>
<dbReference type="Pfam" id="PF10250">
    <property type="entry name" value="O-FucT"/>
    <property type="match status" value="1"/>
</dbReference>
<dbReference type="Proteomes" id="UP000242146">
    <property type="component" value="Unassembled WGS sequence"/>
</dbReference>
<dbReference type="OrthoDB" id="1882547at2759"/>
<dbReference type="PANTHER" id="PTHR36050">
    <property type="entry name" value="O-FUCOSYLTRANSFERASE 30"/>
    <property type="match status" value="1"/>
</dbReference>
<dbReference type="EMBL" id="MCGT01000021">
    <property type="protein sequence ID" value="ORX51291.1"/>
    <property type="molecule type" value="Genomic_DNA"/>
</dbReference>
<evidence type="ECO:0000256" key="3">
    <source>
        <dbReference type="ARBA" id="ARBA00023277"/>
    </source>
</evidence>
<dbReference type="PANTHER" id="PTHR36050:SF1">
    <property type="entry name" value="O-FUCOSYLTRANSFERASE 30"/>
    <property type="match status" value="1"/>
</dbReference>
<organism evidence="4 5">
    <name type="scientific">Hesseltinella vesiculosa</name>
    <dbReference type="NCBI Taxonomy" id="101127"/>
    <lineage>
        <taxon>Eukaryota</taxon>
        <taxon>Fungi</taxon>
        <taxon>Fungi incertae sedis</taxon>
        <taxon>Mucoromycota</taxon>
        <taxon>Mucoromycotina</taxon>
        <taxon>Mucoromycetes</taxon>
        <taxon>Mucorales</taxon>
        <taxon>Cunninghamellaceae</taxon>
        <taxon>Hesseltinella</taxon>
    </lineage>
</organism>
<dbReference type="Gene3D" id="3.40.50.11350">
    <property type="match status" value="1"/>
</dbReference>